<dbReference type="AlphaFoldDB" id="E7GED9"/>
<evidence type="ECO:0000313" key="2">
    <source>
        <dbReference type="Proteomes" id="UP000003157"/>
    </source>
</evidence>
<gene>
    <name evidence="1" type="ORF">HMPREF9488_03311</name>
</gene>
<sequence length="140" mass="16392">MNIYGCQNVDRKEMLDYKEIEIANRHNDEDLIDKAKDIYTSNLSKAQEDEERQVATVKYLDDIYQIASTRVNLDLDILNVFSEDYETYIATMQAYSEVYLKERGELVKNQSLSKKENIDKTSTGKMLKLLYQAIDEQETQ</sequence>
<dbReference type="Proteomes" id="UP000003157">
    <property type="component" value="Unassembled WGS sequence"/>
</dbReference>
<accession>E7GED9</accession>
<proteinExistence type="predicted"/>
<keyword evidence="2" id="KW-1185">Reference proteome</keyword>
<reference evidence="1 2" key="1">
    <citation type="submission" date="2010-12" db="EMBL/GenBank/DDBJ databases">
        <title>The Genome Sequence of Coprobacillus sp. strain 29_1.</title>
        <authorList>
            <consortium name="The Broad Institute Genome Sequencing Platform"/>
            <person name="Earl A."/>
            <person name="Ward D."/>
            <person name="Feldgarden M."/>
            <person name="Gevers D."/>
            <person name="Daigneault M."/>
            <person name="Sibley C.D."/>
            <person name="White A."/>
            <person name="Strauss J."/>
            <person name="Allen-Vercoe E."/>
            <person name="Young S.K."/>
            <person name="Zeng Q."/>
            <person name="Gargeya S."/>
            <person name="Fitzgerald M."/>
            <person name="Haas B."/>
            <person name="Abouelleil A."/>
            <person name="Alvarado L."/>
            <person name="Arachchi H.M."/>
            <person name="Berlin A."/>
            <person name="Brown A."/>
            <person name="Chapman S.B."/>
            <person name="Chen Z."/>
            <person name="Dunbar C."/>
            <person name="Freedman E."/>
            <person name="Gearin G."/>
            <person name="Gellesch M."/>
            <person name="Goldberg J."/>
            <person name="Griggs A."/>
            <person name="Gujja S."/>
            <person name="Heilman E."/>
            <person name="Heiman D."/>
            <person name="Howarth C."/>
            <person name="Larson L."/>
            <person name="Lui A."/>
            <person name="MacDonald P.J.P."/>
            <person name="Mehta T."/>
            <person name="Montmayeur A."/>
            <person name="Murphy C."/>
            <person name="Neiman D."/>
            <person name="Pearson M."/>
            <person name="Priest M."/>
            <person name="Roberts A."/>
            <person name="Saif S."/>
            <person name="Shea T."/>
            <person name="Shenoy N."/>
            <person name="Sisk P."/>
            <person name="Stolte C."/>
            <person name="Sykes S."/>
            <person name="White J."/>
            <person name="Yandava C."/>
            <person name="Nusbaum C."/>
            <person name="Birren B."/>
        </authorList>
    </citation>
    <scope>NUCLEOTIDE SEQUENCE [LARGE SCALE GENOMIC DNA]</scope>
    <source>
        <strain evidence="1 2">29_1</strain>
    </source>
</reference>
<dbReference type="STRING" id="100884.GCA_000269565_03656"/>
<dbReference type="EMBL" id="ADKX01000046">
    <property type="protein sequence ID" value="EFW03620.1"/>
    <property type="molecule type" value="Genomic_DNA"/>
</dbReference>
<comment type="caution">
    <text evidence="1">The sequence shown here is derived from an EMBL/GenBank/DDBJ whole genome shotgun (WGS) entry which is preliminary data.</text>
</comment>
<name>E7GED9_9FIRM</name>
<organism evidence="1 2">
    <name type="scientific">Coprobacillus cateniformis</name>
    <dbReference type="NCBI Taxonomy" id="100884"/>
    <lineage>
        <taxon>Bacteria</taxon>
        <taxon>Bacillati</taxon>
        <taxon>Bacillota</taxon>
        <taxon>Erysipelotrichia</taxon>
        <taxon>Erysipelotrichales</taxon>
        <taxon>Coprobacillaceae</taxon>
        <taxon>Coprobacillus</taxon>
    </lineage>
</organism>
<evidence type="ECO:0000313" key="1">
    <source>
        <dbReference type="EMBL" id="EFW03620.1"/>
    </source>
</evidence>
<protein>
    <submittedName>
        <fullName evidence="1">Uncharacterized protein</fullName>
    </submittedName>
</protein>
<dbReference type="HOGENOM" id="CLU_1831763_0_0_9"/>